<keyword evidence="10" id="KW-0560">Oxidoreductase</keyword>
<dbReference type="PIRSF" id="PIRSF000168">
    <property type="entry name" value="Acyl-CoA_oxidase"/>
    <property type="match status" value="1"/>
</dbReference>
<evidence type="ECO:0000313" key="19">
    <source>
        <dbReference type="EMBL" id="CAB3240219.1"/>
    </source>
</evidence>
<dbReference type="InterPro" id="IPR029320">
    <property type="entry name" value="Acyl-CoA_ox_N"/>
</dbReference>
<keyword evidence="8" id="KW-0276">Fatty acid metabolism</keyword>
<comment type="cofactor">
    <cofactor evidence="1">
        <name>FAD</name>
        <dbReference type="ChEBI" id="CHEBI:57692"/>
    </cofactor>
</comment>
<evidence type="ECO:0000256" key="8">
    <source>
        <dbReference type="ARBA" id="ARBA00022832"/>
    </source>
</evidence>
<keyword evidence="7 13" id="KW-0274">FAD</keyword>
<evidence type="ECO:0000256" key="7">
    <source>
        <dbReference type="ARBA" id="ARBA00022827"/>
    </source>
</evidence>
<keyword evidence="9" id="KW-0067">ATP-binding</keyword>
<dbReference type="GO" id="GO:0033540">
    <property type="term" value="P:fatty acid beta-oxidation using acyl-CoA oxidase"/>
    <property type="evidence" value="ECO:0007669"/>
    <property type="project" value="TreeGrafter"/>
</dbReference>
<protein>
    <recommendedName>
        <fullName evidence="13">Acyl-coenzyme A oxidase</fullName>
    </recommendedName>
</protein>
<evidence type="ECO:0000256" key="2">
    <source>
        <dbReference type="ARBA" id="ARBA00004275"/>
    </source>
</evidence>
<keyword evidence="6" id="KW-0547">Nucleotide-binding</keyword>
<evidence type="ECO:0000256" key="9">
    <source>
        <dbReference type="ARBA" id="ARBA00022840"/>
    </source>
</evidence>
<dbReference type="GO" id="GO:0005504">
    <property type="term" value="F:fatty acid binding"/>
    <property type="evidence" value="ECO:0007669"/>
    <property type="project" value="TreeGrafter"/>
</dbReference>
<dbReference type="InterPro" id="IPR037069">
    <property type="entry name" value="AcylCoA_DH/ox_N_sf"/>
</dbReference>
<evidence type="ECO:0000256" key="3">
    <source>
        <dbReference type="ARBA" id="ARBA00004846"/>
    </source>
</evidence>
<dbReference type="GO" id="GO:0071949">
    <property type="term" value="F:FAD binding"/>
    <property type="evidence" value="ECO:0007669"/>
    <property type="project" value="InterPro"/>
</dbReference>
<comment type="subcellular location">
    <subcellularLocation>
        <location evidence="2">Peroxisome</location>
    </subcellularLocation>
</comment>
<dbReference type="InterPro" id="IPR055060">
    <property type="entry name" value="ACOX_C_alpha1"/>
</dbReference>
<evidence type="ECO:0000259" key="16">
    <source>
        <dbReference type="Pfam" id="PF01756"/>
    </source>
</evidence>
<evidence type="ECO:0000256" key="11">
    <source>
        <dbReference type="ARBA" id="ARBA00023098"/>
    </source>
</evidence>
<evidence type="ECO:0000256" key="4">
    <source>
        <dbReference type="ARBA" id="ARBA00006288"/>
    </source>
</evidence>
<dbReference type="GO" id="GO:0005524">
    <property type="term" value="F:ATP binding"/>
    <property type="evidence" value="ECO:0007669"/>
    <property type="project" value="UniProtKB-KW"/>
</dbReference>
<dbReference type="AlphaFoldDB" id="A0A8S1A6S0"/>
<dbReference type="PANTHER" id="PTHR10909">
    <property type="entry name" value="ELECTRON TRANSPORT OXIDOREDUCTASE"/>
    <property type="match status" value="1"/>
</dbReference>
<dbReference type="FunFam" id="1.10.540.10:FF:000006">
    <property type="entry name" value="Acyl-coenzyme A oxidase"/>
    <property type="match status" value="1"/>
</dbReference>
<comment type="pathway">
    <text evidence="3">Lipid metabolism; peroxisomal fatty acid beta-oxidation.</text>
</comment>
<feature type="binding site" evidence="15">
    <location>
        <position position="151"/>
    </location>
    <ligand>
        <name>FAD</name>
        <dbReference type="ChEBI" id="CHEBI:57692"/>
    </ligand>
</feature>
<dbReference type="InterPro" id="IPR036250">
    <property type="entry name" value="AcylCo_DH-like_C"/>
</dbReference>
<evidence type="ECO:0000259" key="17">
    <source>
        <dbReference type="Pfam" id="PF14749"/>
    </source>
</evidence>
<feature type="binding site" evidence="15">
    <location>
        <position position="190"/>
    </location>
    <ligand>
        <name>FAD</name>
        <dbReference type="ChEBI" id="CHEBI:57692"/>
    </ligand>
</feature>
<dbReference type="SUPFAM" id="SSF56645">
    <property type="entry name" value="Acyl-CoA dehydrogenase NM domain-like"/>
    <property type="match status" value="1"/>
</dbReference>
<evidence type="ECO:0000256" key="14">
    <source>
        <dbReference type="PIRSR" id="PIRSR000168-1"/>
    </source>
</evidence>
<dbReference type="EMBL" id="CADEBD010000309">
    <property type="protein sequence ID" value="CAB3240219.1"/>
    <property type="molecule type" value="Genomic_DNA"/>
</dbReference>
<feature type="domain" description="Acyl-CoA oxidase C-terminal" evidence="16">
    <location>
        <begin position="482"/>
        <end position="648"/>
    </location>
</feature>
<feature type="domain" description="Acyl-coenzyme A oxidase N-terminal" evidence="17">
    <location>
        <begin position="19"/>
        <end position="145"/>
    </location>
</feature>
<dbReference type="FunFam" id="1.20.140.10:FF:000005">
    <property type="entry name" value="Acyl-coenzyme A oxidase"/>
    <property type="match status" value="1"/>
</dbReference>
<proteinExistence type="inferred from homology"/>
<dbReference type="Gene3D" id="1.20.140.10">
    <property type="entry name" value="Butyryl-CoA Dehydrogenase, subunit A, domain 3"/>
    <property type="match status" value="3"/>
</dbReference>
<dbReference type="Proteomes" id="UP000494256">
    <property type="component" value="Unassembled WGS sequence"/>
</dbReference>
<evidence type="ECO:0000256" key="5">
    <source>
        <dbReference type="ARBA" id="ARBA00022630"/>
    </source>
</evidence>
<comment type="caution">
    <text evidence="19">The sequence shown here is derived from an EMBL/GenBank/DDBJ whole genome shotgun (WGS) entry which is preliminary data.</text>
</comment>
<dbReference type="PANTHER" id="PTHR10909:SF250">
    <property type="entry name" value="PEROXISOMAL ACYL-COENZYME A OXIDASE 1"/>
    <property type="match status" value="1"/>
</dbReference>
<evidence type="ECO:0000259" key="18">
    <source>
        <dbReference type="Pfam" id="PF22924"/>
    </source>
</evidence>
<sequence length="735" mass="83081">MVAKANEDLLKERKKCDFNVLELTNYLDGGRKATEDRRKLEVKVLKTKGLQDDIPEEYLSHKEKYENAIRKAVTYYRVIKETADPNQSDEERAMSSYRSLLPNAVFKDMSPFRLHYSMFMPAIIGQADEEQKKYWLKRAVNFEIIGTYAQTELGHGTFIRGLETRATYDPKTEEFVLHSPTLTSYKWWPGSLAHTANYCVVMAHLYIKGKSCGIQPFMVQLRDEETHLPLPGIKLGEIGAKLGFNTVNNGFLGFEHHRIKRDRMLMKNSQVLKDGTFIKSPNNKLAYGTMVYVRVIIVYGMSNQLARSATIAVRYSAVRRQSPLKPDEPEPQILDYVTQQHKLFIAIASSHAIRLIAQWLWDLYTKVNNDLKIGNASDLPELHALACCLKAVTTADTATMVERCRMSCGGHGYMLSSNLPQIYGMVTAACTYEGENTVLMLQTARSLVKAWDWAATGMPLGPTMSYLKDKNTGLERWENTIDGIIRGFRKVAVGKISSAVSSLKKYTKRGLSPEDAWNMSSVQLVSAAEAHCRAVILSTYKSEVEKTTTSLSEPLRRVLHQLVELYCIYWALEKLGDLLLFTSISERDVQQLQSTYEGLLGKIRPNAVGLVDAFDFRDEILNSTLGVSDGRVYERLMEEALKSPLNAEPFTSISERDVQQLQSTYEGLLGKIRPNAVGLVDAFDFRDEILNSTLGVSDGRVYERLMEEALKSPLNAEPVNQSFHKYLKPFMQGKL</sequence>
<dbReference type="FunFam" id="1.20.140.10:FF:000013">
    <property type="entry name" value="Acyl-coenzyme A oxidase"/>
    <property type="match status" value="1"/>
</dbReference>
<dbReference type="SUPFAM" id="SSF47203">
    <property type="entry name" value="Acyl-CoA dehydrogenase C-terminal domain-like"/>
    <property type="match status" value="3"/>
</dbReference>
<keyword evidence="12" id="KW-0576">Peroxisome</keyword>
<gene>
    <name evidence="19" type="ORF">APLA_LOCUS8924</name>
</gene>
<organism evidence="19 20">
    <name type="scientific">Arctia plantaginis</name>
    <name type="common">Wood tiger moth</name>
    <name type="synonym">Phalaena plantaginis</name>
    <dbReference type="NCBI Taxonomy" id="874455"/>
    <lineage>
        <taxon>Eukaryota</taxon>
        <taxon>Metazoa</taxon>
        <taxon>Ecdysozoa</taxon>
        <taxon>Arthropoda</taxon>
        <taxon>Hexapoda</taxon>
        <taxon>Insecta</taxon>
        <taxon>Pterygota</taxon>
        <taxon>Neoptera</taxon>
        <taxon>Endopterygota</taxon>
        <taxon>Lepidoptera</taxon>
        <taxon>Glossata</taxon>
        <taxon>Ditrysia</taxon>
        <taxon>Noctuoidea</taxon>
        <taxon>Erebidae</taxon>
        <taxon>Arctiinae</taxon>
        <taxon>Arctia</taxon>
    </lineage>
</organism>
<feature type="domain" description="Acyl-CoA oxidase C-alpha1" evidence="18">
    <location>
        <begin position="287"/>
        <end position="448"/>
    </location>
</feature>
<dbReference type="GO" id="GO:0003997">
    <property type="term" value="F:acyl-CoA oxidase activity"/>
    <property type="evidence" value="ECO:0007669"/>
    <property type="project" value="InterPro"/>
</dbReference>
<feature type="domain" description="Acyl-CoA oxidase C-terminal" evidence="16">
    <location>
        <begin position="652"/>
        <end position="732"/>
    </location>
</feature>
<evidence type="ECO:0000256" key="15">
    <source>
        <dbReference type="PIRSR" id="PIRSR000168-2"/>
    </source>
</evidence>
<dbReference type="GO" id="GO:0005777">
    <property type="term" value="C:peroxisome"/>
    <property type="evidence" value="ECO:0007669"/>
    <property type="project" value="UniProtKB-SubCell"/>
</dbReference>
<dbReference type="Gene3D" id="1.10.540.10">
    <property type="entry name" value="Acyl-CoA dehydrogenase/oxidase, N-terminal domain"/>
    <property type="match status" value="1"/>
</dbReference>
<accession>A0A8S1A6S0</accession>
<dbReference type="InterPro" id="IPR002655">
    <property type="entry name" value="Acyl-CoA_oxidase_C"/>
</dbReference>
<feature type="active site" description="Proton acceptor" evidence="14">
    <location>
        <position position="433"/>
    </location>
</feature>
<dbReference type="OrthoDB" id="6108017at2759"/>
<reference evidence="19 20" key="1">
    <citation type="submission" date="2020-04" db="EMBL/GenBank/DDBJ databases">
        <authorList>
            <person name="Wallbank WR R."/>
            <person name="Pardo Diaz C."/>
            <person name="Kozak K."/>
            <person name="Martin S."/>
            <person name="Jiggins C."/>
            <person name="Moest M."/>
            <person name="Warren A I."/>
            <person name="Byers J.R.P. K."/>
            <person name="Montejo-Kovacevich G."/>
            <person name="Yen C E."/>
        </authorList>
    </citation>
    <scope>NUCLEOTIDE SEQUENCE [LARGE SCALE GENOMIC DNA]</scope>
</reference>
<evidence type="ECO:0000256" key="6">
    <source>
        <dbReference type="ARBA" id="ARBA00022741"/>
    </source>
</evidence>
<dbReference type="FunFam" id="2.40.110.10:FF:000003">
    <property type="entry name" value="Acyl-coenzyme A oxidase"/>
    <property type="match status" value="1"/>
</dbReference>
<dbReference type="Pfam" id="PF14749">
    <property type="entry name" value="Acyl-CoA_ox_N"/>
    <property type="match status" value="1"/>
</dbReference>
<evidence type="ECO:0000256" key="10">
    <source>
        <dbReference type="ARBA" id="ARBA00023002"/>
    </source>
</evidence>
<dbReference type="InterPro" id="IPR009100">
    <property type="entry name" value="AcylCoA_DH/oxidase_NM_dom_sf"/>
</dbReference>
<evidence type="ECO:0000313" key="20">
    <source>
        <dbReference type="Proteomes" id="UP000494256"/>
    </source>
</evidence>
<dbReference type="GO" id="GO:0055088">
    <property type="term" value="P:lipid homeostasis"/>
    <property type="evidence" value="ECO:0007669"/>
    <property type="project" value="TreeGrafter"/>
</dbReference>
<evidence type="ECO:0000256" key="12">
    <source>
        <dbReference type="ARBA" id="ARBA00023140"/>
    </source>
</evidence>
<evidence type="ECO:0000256" key="1">
    <source>
        <dbReference type="ARBA" id="ARBA00001974"/>
    </source>
</evidence>
<keyword evidence="5 13" id="KW-0285">Flavoprotein</keyword>
<comment type="similarity">
    <text evidence="4 13">Belongs to the acyl-CoA oxidase family.</text>
</comment>
<evidence type="ECO:0000256" key="13">
    <source>
        <dbReference type="PIRNR" id="PIRNR000168"/>
    </source>
</evidence>
<dbReference type="InterPro" id="IPR046373">
    <property type="entry name" value="Acyl-CoA_Oxase/DH_mid-dom_sf"/>
</dbReference>
<dbReference type="Pfam" id="PF01756">
    <property type="entry name" value="ACOX"/>
    <property type="match status" value="2"/>
</dbReference>
<name>A0A8S1A6S0_ARCPL</name>
<keyword evidence="11" id="KW-0443">Lipid metabolism</keyword>
<dbReference type="Gene3D" id="2.40.110.10">
    <property type="entry name" value="Butyryl-CoA Dehydrogenase, subunit A, domain 2"/>
    <property type="match status" value="1"/>
</dbReference>
<dbReference type="Pfam" id="PF22924">
    <property type="entry name" value="ACOX_C_alpha1"/>
    <property type="match status" value="1"/>
</dbReference>
<dbReference type="InterPro" id="IPR012258">
    <property type="entry name" value="Acyl-CoA_oxidase"/>
</dbReference>